<evidence type="ECO:0000313" key="22">
    <source>
        <dbReference type="Proteomes" id="UP001148614"/>
    </source>
</evidence>
<reference evidence="21" key="1">
    <citation type="submission" date="2022-07" db="EMBL/GenBank/DDBJ databases">
        <title>Genome Sequence of Xylaria arbuscula.</title>
        <authorList>
            <person name="Buettner E."/>
        </authorList>
    </citation>
    <scope>NUCLEOTIDE SEQUENCE</scope>
    <source>
        <strain evidence="21">VT107</strain>
    </source>
</reference>
<dbReference type="SMART" id="SM00535">
    <property type="entry name" value="RIBOc"/>
    <property type="match status" value="2"/>
</dbReference>
<dbReference type="PROSITE" id="PS51327">
    <property type="entry name" value="DICER_DSRBF"/>
    <property type="match status" value="1"/>
</dbReference>
<evidence type="ECO:0000259" key="17">
    <source>
        <dbReference type="PROSITE" id="PS50142"/>
    </source>
</evidence>
<dbReference type="GO" id="GO:0004386">
    <property type="term" value="F:helicase activity"/>
    <property type="evidence" value="ECO:0007669"/>
    <property type="project" value="UniProtKB-KW"/>
</dbReference>
<dbReference type="PROSITE" id="PS51192">
    <property type="entry name" value="HELICASE_ATP_BIND_1"/>
    <property type="match status" value="1"/>
</dbReference>
<dbReference type="SMART" id="SM00490">
    <property type="entry name" value="HELICc"/>
    <property type="match status" value="1"/>
</dbReference>
<keyword evidence="8" id="KW-0347">Helicase</keyword>
<feature type="domain" description="RNase III" evidence="17">
    <location>
        <begin position="988"/>
        <end position="1119"/>
    </location>
</feature>
<dbReference type="GO" id="GO:0005634">
    <property type="term" value="C:nucleus"/>
    <property type="evidence" value="ECO:0007669"/>
    <property type="project" value="TreeGrafter"/>
</dbReference>
<evidence type="ECO:0000256" key="3">
    <source>
        <dbReference type="ARBA" id="ARBA00022721"/>
    </source>
</evidence>
<dbReference type="InterPro" id="IPR011545">
    <property type="entry name" value="DEAD/DEAH_box_helicase_dom"/>
</dbReference>
<evidence type="ECO:0000256" key="11">
    <source>
        <dbReference type="ARBA" id="ARBA00022884"/>
    </source>
</evidence>
<name>A0A9W8NHN2_9PEZI</name>
<gene>
    <name evidence="21" type="ORF">NPX13_g3751</name>
</gene>
<keyword evidence="11 15" id="KW-0694">RNA-binding</keyword>
<evidence type="ECO:0000256" key="7">
    <source>
        <dbReference type="ARBA" id="ARBA00022801"/>
    </source>
</evidence>
<dbReference type="InterPro" id="IPR038248">
    <property type="entry name" value="Dicer_dimer_sf"/>
</dbReference>
<dbReference type="InterPro" id="IPR005034">
    <property type="entry name" value="Dicer_dimerisation"/>
</dbReference>
<keyword evidence="10" id="KW-0460">Magnesium</keyword>
<feature type="compositionally biased region" description="Low complexity" evidence="16">
    <location>
        <begin position="31"/>
        <end position="49"/>
    </location>
</feature>
<evidence type="ECO:0000256" key="10">
    <source>
        <dbReference type="ARBA" id="ARBA00022842"/>
    </source>
</evidence>
<dbReference type="Gene3D" id="1.10.1520.10">
    <property type="entry name" value="Ribonuclease III domain"/>
    <property type="match status" value="2"/>
</dbReference>
<comment type="cofactor">
    <cofactor evidence="2">
        <name>Mg(2+)</name>
        <dbReference type="ChEBI" id="CHEBI:18420"/>
    </cofactor>
</comment>
<dbReference type="Pfam" id="PF00270">
    <property type="entry name" value="DEAD"/>
    <property type="match status" value="1"/>
</dbReference>
<feature type="domain" description="Helicase ATP-binding" evidence="18">
    <location>
        <begin position="98"/>
        <end position="274"/>
    </location>
</feature>
<dbReference type="GO" id="GO:0050688">
    <property type="term" value="P:regulation of defense response to virus"/>
    <property type="evidence" value="ECO:0007669"/>
    <property type="project" value="UniProtKB-KW"/>
</dbReference>
<comment type="cofactor">
    <cofactor evidence="1">
        <name>Mn(2+)</name>
        <dbReference type="ChEBI" id="CHEBI:29035"/>
    </cofactor>
</comment>
<dbReference type="Gene3D" id="3.30.160.380">
    <property type="entry name" value="Dicer dimerisation domain"/>
    <property type="match status" value="1"/>
</dbReference>
<dbReference type="InterPro" id="IPR001650">
    <property type="entry name" value="Helicase_C-like"/>
</dbReference>
<dbReference type="CDD" id="cd00593">
    <property type="entry name" value="RIBOc"/>
    <property type="match status" value="2"/>
</dbReference>
<dbReference type="PANTHER" id="PTHR14950">
    <property type="entry name" value="DICER-RELATED"/>
    <property type="match status" value="1"/>
</dbReference>
<dbReference type="SMART" id="SM00487">
    <property type="entry name" value="DEXDc"/>
    <property type="match status" value="1"/>
</dbReference>
<evidence type="ECO:0000256" key="4">
    <source>
        <dbReference type="ARBA" id="ARBA00022723"/>
    </source>
</evidence>
<keyword evidence="4" id="KW-0479">Metal-binding</keyword>
<feature type="domain" description="Helicase C-terminal" evidence="19">
    <location>
        <begin position="434"/>
        <end position="611"/>
    </location>
</feature>
<dbReference type="GO" id="GO:0051607">
    <property type="term" value="P:defense response to virus"/>
    <property type="evidence" value="ECO:0007669"/>
    <property type="project" value="UniProtKB-KW"/>
</dbReference>
<keyword evidence="3" id="KW-0930">Antiviral protein</keyword>
<dbReference type="PANTHER" id="PTHR14950:SF37">
    <property type="entry name" value="ENDORIBONUCLEASE DICER"/>
    <property type="match status" value="1"/>
</dbReference>
<feature type="compositionally biased region" description="Polar residues" evidence="16">
    <location>
        <begin position="50"/>
        <end position="59"/>
    </location>
</feature>
<evidence type="ECO:0000256" key="8">
    <source>
        <dbReference type="ARBA" id="ARBA00022806"/>
    </source>
</evidence>
<dbReference type="InterPro" id="IPR000999">
    <property type="entry name" value="RNase_III_dom"/>
</dbReference>
<accession>A0A9W8NHN2</accession>
<keyword evidence="9" id="KW-0067">ATP-binding</keyword>
<evidence type="ECO:0000256" key="16">
    <source>
        <dbReference type="SAM" id="MobiDB-lite"/>
    </source>
</evidence>
<feature type="domain" description="RNase III" evidence="17">
    <location>
        <begin position="1160"/>
        <end position="1341"/>
    </location>
</feature>
<dbReference type="GO" id="GO:0005524">
    <property type="term" value="F:ATP binding"/>
    <property type="evidence" value="ECO:0007669"/>
    <property type="project" value="UniProtKB-KW"/>
</dbReference>
<dbReference type="Pfam" id="PF00636">
    <property type="entry name" value="Ribonuclease_3"/>
    <property type="match status" value="2"/>
</dbReference>
<keyword evidence="5" id="KW-0677">Repeat</keyword>
<dbReference type="Gene3D" id="3.40.50.300">
    <property type="entry name" value="P-loop containing nucleotide triphosphate hydrolases"/>
    <property type="match status" value="2"/>
</dbReference>
<evidence type="ECO:0000256" key="13">
    <source>
        <dbReference type="ARBA" id="ARBA00023211"/>
    </source>
</evidence>
<evidence type="ECO:0008006" key="23">
    <source>
        <dbReference type="Google" id="ProtNLM"/>
    </source>
</evidence>
<dbReference type="GO" id="GO:0004525">
    <property type="term" value="F:ribonuclease III activity"/>
    <property type="evidence" value="ECO:0007669"/>
    <property type="project" value="InterPro"/>
</dbReference>
<dbReference type="GO" id="GO:0003723">
    <property type="term" value="F:RNA binding"/>
    <property type="evidence" value="ECO:0007669"/>
    <property type="project" value="UniProtKB-UniRule"/>
</dbReference>
<feature type="region of interest" description="Disordered" evidence="16">
    <location>
        <begin position="1"/>
        <end position="64"/>
    </location>
</feature>
<comment type="function">
    <text evidence="14">Dicer-like endonuclease involved in cleaving double-stranded RNA in the RNA interference (RNAi) pathway. Produces 21 to 25 bp dsRNAs (siRNAs) which target the selective destruction of homologous RNAs leading to sequence-specific suppression of gene expression, called post-transcriptional gene silencing (PTGS). Part of a broad host defense response against viral infection and transposons.</text>
</comment>
<dbReference type="SUPFAM" id="SSF69065">
    <property type="entry name" value="RNase III domain-like"/>
    <property type="match status" value="2"/>
</dbReference>
<evidence type="ECO:0000256" key="2">
    <source>
        <dbReference type="ARBA" id="ARBA00001946"/>
    </source>
</evidence>
<keyword evidence="6" id="KW-0547">Nucleotide-binding</keyword>
<keyword evidence="22" id="KW-1185">Reference proteome</keyword>
<dbReference type="InterPro" id="IPR014001">
    <property type="entry name" value="Helicase_ATP-bd"/>
</dbReference>
<evidence type="ECO:0000256" key="14">
    <source>
        <dbReference type="ARBA" id="ARBA00025403"/>
    </source>
</evidence>
<dbReference type="GO" id="GO:0046872">
    <property type="term" value="F:metal ion binding"/>
    <property type="evidence" value="ECO:0007669"/>
    <property type="project" value="UniProtKB-KW"/>
</dbReference>
<dbReference type="InterPro" id="IPR036389">
    <property type="entry name" value="RNase_III_sf"/>
</dbReference>
<organism evidence="21 22">
    <name type="scientific">Xylaria arbuscula</name>
    <dbReference type="NCBI Taxonomy" id="114810"/>
    <lineage>
        <taxon>Eukaryota</taxon>
        <taxon>Fungi</taxon>
        <taxon>Dikarya</taxon>
        <taxon>Ascomycota</taxon>
        <taxon>Pezizomycotina</taxon>
        <taxon>Sordariomycetes</taxon>
        <taxon>Xylariomycetidae</taxon>
        <taxon>Xylariales</taxon>
        <taxon>Xylariaceae</taxon>
        <taxon>Xylaria</taxon>
    </lineage>
</organism>
<comment type="caution">
    <text evidence="21">The sequence shown here is derived from an EMBL/GenBank/DDBJ whole genome shotgun (WGS) entry which is preliminary data.</text>
</comment>
<proteinExistence type="inferred from homology"/>
<dbReference type="PROSITE" id="PS00517">
    <property type="entry name" value="RNASE_3_1"/>
    <property type="match status" value="1"/>
</dbReference>
<dbReference type="VEuPathDB" id="FungiDB:F4678DRAFT_39392"/>
<evidence type="ECO:0000256" key="6">
    <source>
        <dbReference type="ARBA" id="ARBA00022741"/>
    </source>
</evidence>
<sequence length="1450" mass="163314">MKTSHAVRMPDVEMHPPVQNNAPLPGRHDSSSGGELPSSSESSYSSSSPENMPNQTSTCDDGAHVTSVRNDIPIQGTSLANATDNETAIHARAYQVEMFEKSLGQNIIVAMDTGSGKTQVAVLRILAELEKCSDKIIWFLAPTIALCEQQFRVMKSQIGAATIKILSGADGIDTWSEKRIWDDYLQGVHIVVSTYQVLLDAVTHAFVQISQLSLVVFDEAHNCIGKHAGCKIMERYRIAKDNGMPYPAILGLTASPIVRSSITAIEKIEQTLNAVCKAPTLHREELLSIVKRPTLVSVSVPDSGVRPPTANRNNFAKAFRGLDIFQDPYVLRLRNHKSERSLKKLHEALDERTTPITKQMKSTYRKSAEIHRELGPWASDYFIHEAVTRFLQFTDNNLEWFETWDAQEKKYLAKILGSIDLKPPQPLPNAPPFDLSDKFATLVQELQSAPDGTRCIIFVLETTTVAILAHMLSNTASINDRFQVGTMIGTSNYTGQKRDLGDLNQTKNTLSLEDFRAGKLNLLVATSVAEEGINVPACNLVICFNAPPNVKSFIQRRGRARMERSRIILLTEGSSNQHETWITLENMMKKYYEDDMRVVQELAKLEELDLIPDIPPLRIPGTGAQLDFDQAKSHLEHFCQKVTSGQYMEHRPYYISEEIDGLPDGKPRISATVHLPASVPRAIRRVRGLRCWYSERNAFKDAAFQAFKAVCEAGLVNDHLMPLMDDFLEGVETRSSIMEVNGRWNPWCEVAKLWEQQNNRTQREIVWKDGERVLAKFEASLPCYFPELPPFEIYWDTDTNWTIESAKHSKVVPAGALKEDQSAALIDSTYGHRWTVEDSPHILHLQSTMNITSRKHTGQLDAENGRLDPGAIIRDTSGVPYLFIDRFPCKPSLELVDKIDRQSQDAPADVPWLAVRKWPKRLDLLHPSRVEPPKLNGRYPRVLPVSHCTVDTADSSRIYFGSIIPYVIHMVEIQLIAEELCSTILESVRFTDKSHVVTAISSRAAKERTDYERLEFLGDSVLKLLATISVLIQRPYYPESYLSPMKDRIVSNSRLCRASVENGLDKFILTTPFTGKKWRPLYIKDFLSNKQTPARRQMSTKTLADVVESLVGASYEDGGEPKALACLKVLLPEVEWYSLSRAREILSNGRDIRTQPYPGYEHLEQRIGYTFRNKALLMEALTHASWGLNSSEDVCMERLEFLGDPILDSIIVTALWGQKPELSNNQMHLARTASVNADLLGFLVMEWCTTQEVNHISATDLSTVVTQKRVPFWKYMRFGSPEVVHAQKLAKQRHAAEREAILEAIDHGVEYPWAQLAHLNLPKFFSDMLEALLGAVWVDSGSMETCTKIVESIGILPYLRRILSDNVEIRHPKNKLGELVGRTGKRVRYETEVRIEAGVKDLFCKIFIDEELVLEVGGGVTPEEVMTKAANQAYHCLLNRGNDMDDVVTT</sequence>
<dbReference type="PROSITE" id="PS50142">
    <property type="entry name" value="RNASE_3_2"/>
    <property type="match status" value="2"/>
</dbReference>
<evidence type="ECO:0000313" key="21">
    <source>
        <dbReference type="EMBL" id="KAJ3576303.1"/>
    </source>
</evidence>
<keyword evidence="13" id="KW-0464">Manganese</keyword>
<dbReference type="SUPFAM" id="SSF52540">
    <property type="entry name" value="P-loop containing nucleoside triphosphate hydrolases"/>
    <property type="match status" value="1"/>
</dbReference>
<evidence type="ECO:0000259" key="18">
    <source>
        <dbReference type="PROSITE" id="PS51192"/>
    </source>
</evidence>
<dbReference type="Pfam" id="PF03368">
    <property type="entry name" value="Dicer_dimer"/>
    <property type="match status" value="1"/>
</dbReference>
<evidence type="ECO:0000256" key="1">
    <source>
        <dbReference type="ARBA" id="ARBA00001936"/>
    </source>
</evidence>
<evidence type="ECO:0000256" key="5">
    <source>
        <dbReference type="ARBA" id="ARBA00022737"/>
    </source>
</evidence>
<dbReference type="GO" id="GO:0030422">
    <property type="term" value="P:siRNA processing"/>
    <property type="evidence" value="ECO:0007669"/>
    <property type="project" value="TreeGrafter"/>
</dbReference>
<dbReference type="InterPro" id="IPR027417">
    <property type="entry name" value="P-loop_NTPase"/>
</dbReference>
<keyword evidence="7" id="KW-0378">Hydrolase</keyword>
<dbReference type="GO" id="GO:0005737">
    <property type="term" value="C:cytoplasm"/>
    <property type="evidence" value="ECO:0007669"/>
    <property type="project" value="TreeGrafter"/>
</dbReference>
<protein>
    <recommendedName>
        <fullName evidence="23">Dicer-like protein 2</fullName>
    </recommendedName>
</protein>
<evidence type="ECO:0000259" key="20">
    <source>
        <dbReference type="PROSITE" id="PS51327"/>
    </source>
</evidence>
<dbReference type="Pfam" id="PF00271">
    <property type="entry name" value="Helicase_C"/>
    <property type="match status" value="1"/>
</dbReference>
<evidence type="ECO:0000256" key="12">
    <source>
        <dbReference type="ARBA" id="ARBA00023118"/>
    </source>
</evidence>
<dbReference type="EMBL" id="JANPWZ010000485">
    <property type="protein sequence ID" value="KAJ3576303.1"/>
    <property type="molecule type" value="Genomic_DNA"/>
</dbReference>
<feature type="domain" description="Dicer dsRNA-binding fold" evidence="20">
    <location>
        <begin position="631"/>
        <end position="730"/>
    </location>
</feature>
<keyword evidence="12" id="KW-0051">Antiviral defense</keyword>
<evidence type="ECO:0000256" key="15">
    <source>
        <dbReference type="PROSITE-ProRule" id="PRU00657"/>
    </source>
</evidence>
<evidence type="ECO:0000259" key="19">
    <source>
        <dbReference type="PROSITE" id="PS51194"/>
    </source>
</evidence>
<dbReference type="Proteomes" id="UP001148614">
    <property type="component" value="Unassembled WGS sequence"/>
</dbReference>
<evidence type="ECO:0000256" key="9">
    <source>
        <dbReference type="ARBA" id="ARBA00022840"/>
    </source>
</evidence>
<dbReference type="PROSITE" id="PS51194">
    <property type="entry name" value="HELICASE_CTER"/>
    <property type="match status" value="1"/>
</dbReference>
<dbReference type="CDD" id="cd18034">
    <property type="entry name" value="DEXHc_dicer"/>
    <property type="match status" value="1"/>
</dbReference>
<comment type="similarity">
    <text evidence="15">Belongs to the helicase family. Dicer subfamily.</text>
</comment>
<dbReference type="FunFam" id="1.10.1520.10:FF:000032">
    <property type="entry name" value="Dicer-like protein 2"/>
    <property type="match status" value="1"/>
</dbReference>